<reference evidence="1" key="1">
    <citation type="submission" date="2016-01" db="EMBL/GenBank/DDBJ databases">
        <authorList>
            <person name="Peeters C."/>
        </authorList>
    </citation>
    <scope>NUCLEOTIDE SEQUENCE [LARGE SCALE GENOMIC DNA]</scope>
    <source>
        <strain evidence="1">LMG 29323</strain>
    </source>
</reference>
<dbReference type="PANTHER" id="PTHR30024">
    <property type="entry name" value="ALIPHATIC SULFONATES-BINDING PROTEIN-RELATED"/>
    <property type="match status" value="1"/>
</dbReference>
<name>A0A158D235_9BURK</name>
<dbReference type="Proteomes" id="UP000054911">
    <property type="component" value="Unassembled WGS sequence"/>
</dbReference>
<dbReference type="SUPFAM" id="SSF53850">
    <property type="entry name" value="Periplasmic binding protein-like II"/>
    <property type="match status" value="1"/>
</dbReference>
<dbReference type="AlphaFoldDB" id="A0A158D235"/>
<keyword evidence="2" id="KW-1185">Reference proteome</keyword>
<accession>A0A158D235</accession>
<sequence>MANKIHLKLAIAEHPHTSAIRDGSIPIEGVDAEFVTVQPQIGAFRRMVRDVEFDVCELAPTTYIIARAYGAPFVALPIFVVRRFHHSGLLVRPDAGIKTPKDLEGKKVGVRAYSVTTGAWTRQVLIDEFGLDPSKVTWVVDDEEHVTQLKLPPNVIHAPEGSSLADMMAKGELVAGFHGNAGIGRTGAPTGGWQEVEADYPDLFPNAEELEAEYYARTGVYPMHGTIVVKDSVLAEHPWVARSIYDAFDKAKQDWLAKLDAGELNDKKNQKYLELRKIVGHDPLPYGIEENRKTIEALEATAFKQGLTPRRMSMSELFVDPRV</sequence>
<proteinExistence type="predicted"/>
<organism evidence="1 2">
    <name type="scientific">Caballeronia pedi</name>
    <dbReference type="NCBI Taxonomy" id="1777141"/>
    <lineage>
        <taxon>Bacteria</taxon>
        <taxon>Pseudomonadati</taxon>
        <taxon>Pseudomonadota</taxon>
        <taxon>Betaproteobacteria</taxon>
        <taxon>Burkholderiales</taxon>
        <taxon>Burkholderiaceae</taxon>
        <taxon>Caballeronia</taxon>
    </lineage>
</organism>
<dbReference type="Pfam" id="PF12974">
    <property type="entry name" value="Phosphonate-bd"/>
    <property type="match status" value="1"/>
</dbReference>
<evidence type="ECO:0000313" key="2">
    <source>
        <dbReference type="Proteomes" id="UP000054911"/>
    </source>
</evidence>
<dbReference type="OrthoDB" id="8689594at2"/>
<comment type="caution">
    <text evidence="1">The sequence shown here is derived from an EMBL/GenBank/DDBJ whole genome shotgun (WGS) entry which is preliminary data.</text>
</comment>
<dbReference type="EMBL" id="FCOE02000029">
    <property type="protein sequence ID" value="SAK88286.1"/>
    <property type="molecule type" value="Genomic_DNA"/>
</dbReference>
<dbReference type="Gene3D" id="3.40.190.10">
    <property type="entry name" value="Periplasmic binding protein-like II"/>
    <property type="match status" value="2"/>
</dbReference>
<evidence type="ECO:0000313" key="1">
    <source>
        <dbReference type="EMBL" id="SAK88286.1"/>
    </source>
</evidence>
<protein>
    <submittedName>
        <fullName evidence="1">4,5-dihydroxyphthalate decarboxylase</fullName>
    </submittedName>
</protein>
<dbReference type="STRING" id="1777141.AWB80_06135"/>
<gene>
    <name evidence="1" type="ORF">AWB80_06135</name>
</gene>
<dbReference type="RefSeq" id="WP_061178475.1">
    <property type="nucleotide sequence ID" value="NZ_FCOE02000029.1"/>
</dbReference>